<dbReference type="GO" id="GO:0008270">
    <property type="term" value="F:zinc ion binding"/>
    <property type="evidence" value="ECO:0007669"/>
    <property type="project" value="UniProtKB-KW"/>
</dbReference>
<sequence length="338" mass="39922">MTAMYDEVFLELYKCQAIDSDFGCDLVVKHNTNYLQLENEKNGPVKCRKCKVYKSQEVKLQRCSRCKSKRIPKRLSSYYCSKKCQEDHWKYHYQEHRWYENSQTKTVLNYKKEFAEHFQDTLKAIQEEDFEDTRRMKRFLFEESQRREENDIPLESMINYKQVLVVNRKQQTGHEVVIDEKVQQIPRSTVDQQNEDFLNVTFISVGVDTSDIPPEGMPRALKYPYDQMLAITWIDGKSDKKRPNNKLKKQPSKAKPRYHKKIQEEDPESKWNLAIGLLSLVVDHRVGGKGTAIRRSSNGNLIRKTDHVATIKSGIHERSIFMQIPSIELPNFDQFFNQ</sequence>
<dbReference type="GeneTree" id="ENSGT00390000000232"/>
<dbReference type="Pfam" id="PF01753">
    <property type="entry name" value="zf-MYND"/>
    <property type="match status" value="1"/>
</dbReference>
<evidence type="ECO:0000256" key="3">
    <source>
        <dbReference type="ARBA" id="ARBA00022833"/>
    </source>
</evidence>
<keyword evidence="3" id="KW-0862">Zinc</keyword>
<dbReference type="Ensembl" id="ENSCSAVT00000001093.1">
    <property type="protein sequence ID" value="ENSCSAVP00000001082.1"/>
    <property type="gene ID" value="ENSCSAVG00000000602.1"/>
</dbReference>
<evidence type="ECO:0000259" key="5">
    <source>
        <dbReference type="Pfam" id="PF01753"/>
    </source>
</evidence>
<dbReference type="InParanoid" id="H2Y6Y4"/>
<evidence type="ECO:0000256" key="1">
    <source>
        <dbReference type="ARBA" id="ARBA00022723"/>
    </source>
</evidence>
<dbReference type="HOGENOM" id="CLU_821249_0_0_1"/>
<protein>
    <recommendedName>
        <fullName evidence="5">MYND-type domain-containing protein</fullName>
    </recommendedName>
</protein>
<dbReference type="InterPro" id="IPR002893">
    <property type="entry name" value="Znf_MYND"/>
</dbReference>
<reference evidence="7" key="1">
    <citation type="submission" date="2003-08" db="EMBL/GenBank/DDBJ databases">
        <authorList>
            <person name="Birren B."/>
            <person name="Nusbaum C."/>
            <person name="Abebe A."/>
            <person name="Abouelleil A."/>
            <person name="Adekoya E."/>
            <person name="Ait-zahra M."/>
            <person name="Allen N."/>
            <person name="Allen T."/>
            <person name="An P."/>
            <person name="Anderson M."/>
            <person name="Anderson S."/>
            <person name="Arachchi H."/>
            <person name="Armbruster J."/>
            <person name="Bachantsang P."/>
            <person name="Baldwin J."/>
            <person name="Barry A."/>
            <person name="Bayul T."/>
            <person name="Blitshsteyn B."/>
            <person name="Bloom T."/>
            <person name="Blye J."/>
            <person name="Boguslavskiy L."/>
            <person name="Borowsky M."/>
            <person name="Boukhgalter B."/>
            <person name="Brunache A."/>
            <person name="Butler J."/>
            <person name="Calixte N."/>
            <person name="Calvo S."/>
            <person name="Camarata J."/>
            <person name="Campo K."/>
            <person name="Chang J."/>
            <person name="Cheshatsang Y."/>
            <person name="Citroen M."/>
            <person name="Collymore A."/>
            <person name="Considine T."/>
            <person name="Cook A."/>
            <person name="Cooke P."/>
            <person name="Corum B."/>
            <person name="Cuomo C."/>
            <person name="David R."/>
            <person name="Dawoe T."/>
            <person name="Degray S."/>
            <person name="Dodge S."/>
            <person name="Dooley K."/>
            <person name="Dorje P."/>
            <person name="Dorjee K."/>
            <person name="Dorris L."/>
            <person name="Duffey N."/>
            <person name="Dupes A."/>
            <person name="Elkins T."/>
            <person name="Engels R."/>
            <person name="Erickson J."/>
            <person name="Farina A."/>
            <person name="Faro S."/>
            <person name="Ferreira P."/>
            <person name="Fischer H."/>
            <person name="Fitzgerald M."/>
            <person name="Foley K."/>
            <person name="Gage D."/>
            <person name="Galagan J."/>
            <person name="Gearin G."/>
            <person name="Gnerre S."/>
            <person name="Gnirke A."/>
            <person name="Goyette A."/>
            <person name="Graham J."/>
            <person name="Grandbois E."/>
            <person name="Gyaltsen K."/>
            <person name="Hafez N."/>
            <person name="Hagopian D."/>
            <person name="Hagos B."/>
            <person name="Hall J."/>
            <person name="Hatcher B."/>
            <person name="Heller A."/>
            <person name="Higgins H."/>
            <person name="Honan T."/>
            <person name="Horn A."/>
            <person name="Houde N."/>
            <person name="Hughes L."/>
            <person name="Hulme W."/>
            <person name="Husby E."/>
            <person name="Iliev I."/>
            <person name="Jaffe D."/>
            <person name="Jones C."/>
            <person name="Kamal M."/>
            <person name="Kamat A."/>
            <person name="Kamvysselis M."/>
            <person name="Karlsson E."/>
            <person name="Kells C."/>
            <person name="Kieu A."/>
            <person name="Kisner P."/>
            <person name="Kodira C."/>
            <person name="Kulbokas E."/>
            <person name="Labutti K."/>
            <person name="Lama D."/>
            <person name="Landers T."/>
            <person name="Leger J."/>
            <person name="Levine S."/>
            <person name="Lewis D."/>
            <person name="Lewis T."/>
            <person name="Lindblad-toh K."/>
            <person name="Liu X."/>
            <person name="Lokyitsang T."/>
            <person name="Lokyitsang Y."/>
            <person name="Lucien O."/>
            <person name="Lui A."/>
            <person name="Ma L.J."/>
            <person name="Mabbitt R."/>
            <person name="Macdonald J."/>
            <person name="Maclean C."/>
            <person name="Major J."/>
            <person name="Manning J."/>
            <person name="Marabella R."/>
            <person name="Maru K."/>
            <person name="Matthews C."/>
            <person name="Mauceli E."/>
            <person name="Mccarthy M."/>
            <person name="Mcdonough S."/>
            <person name="Mcghee T."/>
            <person name="Meldrim J."/>
            <person name="Meneus L."/>
            <person name="Mesirov J."/>
            <person name="Mihalev A."/>
            <person name="Mihova T."/>
            <person name="Mikkelsen T."/>
            <person name="Mlenga V."/>
            <person name="Moru K."/>
            <person name="Mozes J."/>
            <person name="Mulrain L."/>
            <person name="Munson G."/>
            <person name="Naylor J."/>
            <person name="Newes C."/>
            <person name="Nguyen C."/>
            <person name="Nguyen N."/>
            <person name="Nguyen T."/>
            <person name="Nicol R."/>
            <person name="Nielsen C."/>
            <person name="Nizzari M."/>
            <person name="Norbu C."/>
            <person name="Norbu N."/>
            <person name="O'donnell P."/>
            <person name="Okoawo O."/>
            <person name="O'leary S."/>
            <person name="Omotosho B."/>
            <person name="O'neill K."/>
            <person name="Osman S."/>
            <person name="Parker S."/>
            <person name="Perrin D."/>
            <person name="Phunkhang P."/>
            <person name="Piqani B."/>
            <person name="Purcell S."/>
            <person name="Rachupka T."/>
            <person name="Ramasamy U."/>
            <person name="Rameau R."/>
            <person name="Ray V."/>
            <person name="Raymond C."/>
            <person name="Retta R."/>
            <person name="Richardson S."/>
            <person name="Rise C."/>
            <person name="Rodriguez J."/>
            <person name="Rogers J."/>
            <person name="Rogov P."/>
            <person name="Rutman M."/>
            <person name="Schupbach R."/>
            <person name="Seaman C."/>
            <person name="Settipalli S."/>
            <person name="Sharpe T."/>
            <person name="Sheridan J."/>
            <person name="Sherpa N."/>
            <person name="Shi J."/>
            <person name="Smirnov S."/>
            <person name="Smith C."/>
            <person name="Sougnez C."/>
            <person name="Spencer B."/>
            <person name="Stalker J."/>
            <person name="Stange-thomann N."/>
            <person name="Stavropoulos S."/>
            <person name="Stetson K."/>
            <person name="Stone C."/>
            <person name="Stone S."/>
            <person name="Stubbs M."/>
            <person name="Talamas J."/>
            <person name="Tchuinga P."/>
            <person name="Tenzing P."/>
            <person name="Tesfaye S."/>
            <person name="Theodore J."/>
            <person name="Thoulutsang Y."/>
            <person name="Topham K."/>
            <person name="Towey S."/>
            <person name="Tsamla T."/>
            <person name="Tsomo N."/>
            <person name="Vallee D."/>
            <person name="Vassiliev H."/>
            <person name="Venkataraman V."/>
            <person name="Vinson J."/>
            <person name="Vo A."/>
            <person name="Wade C."/>
            <person name="Wang S."/>
            <person name="Wangchuk T."/>
            <person name="Wangdi T."/>
            <person name="Whittaker C."/>
            <person name="Wilkinson J."/>
            <person name="Wu Y."/>
            <person name="Wyman D."/>
            <person name="Yadav S."/>
            <person name="Yang S."/>
            <person name="Yang X."/>
            <person name="Yeager S."/>
            <person name="Yee E."/>
            <person name="Young G."/>
            <person name="Zainoun J."/>
            <person name="Zembeck L."/>
            <person name="Zimmer A."/>
            <person name="Zody M."/>
            <person name="Lander E."/>
        </authorList>
    </citation>
    <scope>NUCLEOTIDE SEQUENCE [LARGE SCALE GENOMIC DNA]</scope>
</reference>
<reference evidence="6" key="2">
    <citation type="submission" date="2025-08" db="UniProtKB">
        <authorList>
            <consortium name="Ensembl"/>
        </authorList>
    </citation>
    <scope>IDENTIFICATION</scope>
</reference>
<keyword evidence="7" id="KW-1185">Reference proteome</keyword>
<reference evidence="6" key="3">
    <citation type="submission" date="2025-09" db="UniProtKB">
        <authorList>
            <consortium name="Ensembl"/>
        </authorList>
    </citation>
    <scope>IDENTIFICATION</scope>
</reference>
<evidence type="ECO:0000313" key="6">
    <source>
        <dbReference type="Ensembl" id="ENSCSAVP00000001082.1"/>
    </source>
</evidence>
<dbReference type="OMA" id="IHERSIF"/>
<keyword evidence="1" id="KW-0479">Metal-binding</keyword>
<accession>H2Y6Y4</accession>
<name>H2Y6Y4_CIOSA</name>
<proteinExistence type="predicted"/>
<evidence type="ECO:0000256" key="2">
    <source>
        <dbReference type="ARBA" id="ARBA00022771"/>
    </source>
</evidence>
<feature type="domain" description="MYND-type" evidence="5">
    <location>
        <begin position="47"/>
        <end position="95"/>
    </location>
</feature>
<organism evidence="6 7">
    <name type="scientific">Ciona savignyi</name>
    <name type="common">Pacific transparent sea squirt</name>
    <dbReference type="NCBI Taxonomy" id="51511"/>
    <lineage>
        <taxon>Eukaryota</taxon>
        <taxon>Metazoa</taxon>
        <taxon>Chordata</taxon>
        <taxon>Tunicata</taxon>
        <taxon>Ascidiacea</taxon>
        <taxon>Phlebobranchia</taxon>
        <taxon>Cionidae</taxon>
        <taxon>Ciona</taxon>
    </lineage>
</organism>
<dbReference type="Proteomes" id="UP000007875">
    <property type="component" value="Unassembled WGS sequence"/>
</dbReference>
<feature type="compositionally biased region" description="Basic residues" evidence="4">
    <location>
        <begin position="243"/>
        <end position="260"/>
    </location>
</feature>
<evidence type="ECO:0000313" key="7">
    <source>
        <dbReference type="Proteomes" id="UP000007875"/>
    </source>
</evidence>
<dbReference type="Gene3D" id="6.10.140.2220">
    <property type="match status" value="1"/>
</dbReference>
<evidence type="ECO:0000256" key="4">
    <source>
        <dbReference type="SAM" id="MobiDB-lite"/>
    </source>
</evidence>
<keyword evidence="2" id="KW-0863">Zinc-finger</keyword>
<dbReference type="AlphaFoldDB" id="H2Y6Y4"/>
<feature type="region of interest" description="Disordered" evidence="4">
    <location>
        <begin position="237"/>
        <end position="265"/>
    </location>
</feature>